<dbReference type="Pfam" id="PF01381">
    <property type="entry name" value="HTH_3"/>
    <property type="match status" value="1"/>
</dbReference>
<protein>
    <submittedName>
        <fullName evidence="3">Helix-turn-helix transcriptional regulator</fullName>
    </submittedName>
</protein>
<keyword evidence="4" id="KW-1185">Reference proteome</keyword>
<dbReference type="InterPro" id="IPR010982">
    <property type="entry name" value="Lambda_DNA-bd_dom_sf"/>
</dbReference>
<dbReference type="Proteomes" id="UP000555552">
    <property type="component" value="Unassembled WGS sequence"/>
</dbReference>
<evidence type="ECO:0000256" key="1">
    <source>
        <dbReference type="SAM" id="MobiDB-lite"/>
    </source>
</evidence>
<proteinExistence type="predicted"/>
<dbReference type="CDD" id="cd00093">
    <property type="entry name" value="HTH_XRE"/>
    <property type="match status" value="1"/>
</dbReference>
<evidence type="ECO:0000259" key="2">
    <source>
        <dbReference type="PROSITE" id="PS50943"/>
    </source>
</evidence>
<dbReference type="InterPro" id="IPR001387">
    <property type="entry name" value="Cro/C1-type_HTH"/>
</dbReference>
<sequence length="107" mass="11854">MTSTPEASAAVIPQWTLADRLRKIRQMAGMGQRDFSAQLEVPPSRYAQWEAGNNKPRDVVAVARRIELLTGVPASWTLGVHDNGPRPTASDEGREVVRRLGLEPRTH</sequence>
<organism evidence="3 4">
    <name type="scientific">Pseudokineococcus marinus</name>
    <dbReference type="NCBI Taxonomy" id="351215"/>
    <lineage>
        <taxon>Bacteria</taxon>
        <taxon>Bacillati</taxon>
        <taxon>Actinomycetota</taxon>
        <taxon>Actinomycetes</taxon>
        <taxon>Kineosporiales</taxon>
        <taxon>Kineosporiaceae</taxon>
        <taxon>Pseudokineococcus</taxon>
    </lineage>
</organism>
<dbReference type="RefSeq" id="WP_171203229.1">
    <property type="nucleotide sequence ID" value="NZ_BAAANP010000006.1"/>
</dbReference>
<dbReference type="SUPFAM" id="SSF47413">
    <property type="entry name" value="lambda repressor-like DNA-binding domains"/>
    <property type="match status" value="1"/>
</dbReference>
<evidence type="ECO:0000313" key="4">
    <source>
        <dbReference type="Proteomes" id="UP000555552"/>
    </source>
</evidence>
<feature type="domain" description="HTH cro/C1-type" evidence="2">
    <location>
        <begin position="21"/>
        <end position="56"/>
    </location>
</feature>
<name>A0A849BJJ1_9ACTN</name>
<feature type="region of interest" description="Disordered" evidence="1">
    <location>
        <begin position="76"/>
        <end position="107"/>
    </location>
</feature>
<comment type="caution">
    <text evidence="3">The sequence shown here is derived from an EMBL/GenBank/DDBJ whole genome shotgun (WGS) entry which is preliminary data.</text>
</comment>
<dbReference type="EMBL" id="JABEMA010000136">
    <property type="protein sequence ID" value="NNH23409.1"/>
    <property type="molecule type" value="Genomic_DNA"/>
</dbReference>
<feature type="compositionally biased region" description="Basic and acidic residues" evidence="1">
    <location>
        <begin position="89"/>
        <end position="107"/>
    </location>
</feature>
<dbReference type="SMART" id="SM00530">
    <property type="entry name" value="HTH_XRE"/>
    <property type="match status" value="1"/>
</dbReference>
<gene>
    <name evidence="3" type="ORF">HLB09_09945</name>
</gene>
<evidence type="ECO:0000313" key="3">
    <source>
        <dbReference type="EMBL" id="NNH23409.1"/>
    </source>
</evidence>
<dbReference type="GO" id="GO:0003677">
    <property type="term" value="F:DNA binding"/>
    <property type="evidence" value="ECO:0007669"/>
    <property type="project" value="InterPro"/>
</dbReference>
<dbReference type="PROSITE" id="PS50943">
    <property type="entry name" value="HTH_CROC1"/>
    <property type="match status" value="1"/>
</dbReference>
<dbReference type="Gene3D" id="1.10.260.40">
    <property type="entry name" value="lambda repressor-like DNA-binding domains"/>
    <property type="match status" value="1"/>
</dbReference>
<reference evidence="3 4" key="1">
    <citation type="submission" date="2020-05" db="EMBL/GenBank/DDBJ databases">
        <title>MicrobeNet Type strains.</title>
        <authorList>
            <person name="Nicholson A.C."/>
        </authorList>
    </citation>
    <scope>NUCLEOTIDE SEQUENCE [LARGE SCALE GENOMIC DNA]</scope>
    <source>
        <strain evidence="3 4">JCM 14547</strain>
    </source>
</reference>
<accession>A0A849BJJ1</accession>
<dbReference type="AlphaFoldDB" id="A0A849BJJ1"/>